<dbReference type="Proteomes" id="UP000580043">
    <property type="component" value="Unassembled WGS sequence"/>
</dbReference>
<evidence type="ECO:0000313" key="3">
    <source>
        <dbReference type="Proteomes" id="UP000580043"/>
    </source>
</evidence>
<gene>
    <name evidence="2" type="ORF">HHL15_07995</name>
</gene>
<feature type="signal peptide" evidence="1">
    <location>
        <begin position="1"/>
        <end position="19"/>
    </location>
</feature>
<evidence type="ECO:0000313" key="2">
    <source>
        <dbReference type="EMBL" id="NML25682.1"/>
    </source>
</evidence>
<comment type="caution">
    <text evidence="2">The sequence shown here is derived from an EMBL/GenBank/DDBJ whole genome shotgun (WGS) entry which is preliminary data.</text>
</comment>
<sequence length="155" mass="17193">MRKIALPLVLALLSAQSPAEEIPFQDLSRRNTHSIAFRTDTFTVARSEAELNAIWPDSVAAARRGDRQRFPIKVPFDREMVIAAVLATHSNGCTGVRITRVISEKDRLVTHYQRDHYPGNTLCPAAMTTAFHLVTVPVSKLPVVFVEEADNTPAD</sequence>
<dbReference type="RefSeq" id="WP_169145330.1">
    <property type="nucleotide sequence ID" value="NZ_JABBGA010000005.1"/>
</dbReference>
<proteinExistence type="predicted"/>
<keyword evidence="3" id="KW-1185">Reference proteome</keyword>
<accession>A0A848G380</accession>
<reference evidence="2 3" key="1">
    <citation type="submission" date="2020-04" db="EMBL/GenBank/DDBJ databases">
        <title>Zoogloea sp. G-4-1-14 isolated from soil.</title>
        <authorList>
            <person name="Dahal R.H."/>
        </authorList>
    </citation>
    <scope>NUCLEOTIDE SEQUENCE [LARGE SCALE GENOMIC DNA]</scope>
    <source>
        <strain evidence="2 3">G-4-1-14</strain>
    </source>
</reference>
<keyword evidence="1" id="KW-0732">Signal</keyword>
<name>A0A848G380_9RHOO</name>
<protein>
    <submittedName>
        <fullName evidence="2">Uncharacterized protein</fullName>
    </submittedName>
</protein>
<organism evidence="2 3">
    <name type="scientific">Zoogloea dura</name>
    <dbReference type="NCBI Taxonomy" id="2728840"/>
    <lineage>
        <taxon>Bacteria</taxon>
        <taxon>Pseudomonadati</taxon>
        <taxon>Pseudomonadota</taxon>
        <taxon>Betaproteobacteria</taxon>
        <taxon>Rhodocyclales</taxon>
        <taxon>Zoogloeaceae</taxon>
        <taxon>Zoogloea</taxon>
    </lineage>
</organism>
<evidence type="ECO:0000256" key="1">
    <source>
        <dbReference type="SAM" id="SignalP"/>
    </source>
</evidence>
<dbReference type="EMBL" id="JABBGA010000005">
    <property type="protein sequence ID" value="NML25682.1"/>
    <property type="molecule type" value="Genomic_DNA"/>
</dbReference>
<dbReference type="AlphaFoldDB" id="A0A848G380"/>
<feature type="chain" id="PRO_5032800716" evidence="1">
    <location>
        <begin position="20"/>
        <end position="155"/>
    </location>
</feature>